<dbReference type="InterPro" id="IPR036227">
    <property type="entry name" value="Ribosomal_uL15/eL18_sf"/>
</dbReference>
<sequence length="268" mass="29146">MVSVGRVSSWLRSFSTSRVVGSLDKLAPAPGSTRQQNRVGRGPGSGRGKTSGRGQKGQKARHSVKPWFEGGQTPITQLFPKVGFRSKLPKPAEISLGRIQQLIDQGRLDASKPITMREIYRSRALGNVNNGIKILGAGAELLKQPLHITATKATAPARAALLESEGSFTAHYYSPLGLRAHTRPEATLQKYARLPLRARPTDRRNIEFYRDPENLGYLVDAPNPPQVKNPFKSGRVKVSPLASKLAELEAADPSAPRASVFELNSAKI</sequence>
<dbReference type="Proteomes" id="UP000238350">
    <property type="component" value="Unassembled WGS sequence"/>
</dbReference>
<evidence type="ECO:0000256" key="3">
    <source>
        <dbReference type="ARBA" id="ARBA00023274"/>
    </source>
</evidence>
<evidence type="ECO:0000313" key="7">
    <source>
        <dbReference type="Proteomes" id="UP000238350"/>
    </source>
</evidence>
<dbReference type="InterPro" id="IPR021131">
    <property type="entry name" value="Ribosomal_uL15/eL18"/>
</dbReference>
<dbReference type="GeneID" id="36518281"/>
<evidence type="ECO:0000259" key="5">
    <source>
        <dbReference type="Pfam" id="PF00828"/>
    </source>
</evidence>
<keyword evidence="2 6" id="KW-0689">Ribosomal protein</keyword>
<evidence type="ECO:0000313" key="6">
    <source>
        <dbReference type="EMBL" id="PRT56913.1"/>
    </source>
</evidence>
<dbReference type="InterPro" id="IPR030878">
    <property type="entry name" value="Ribosomal_uL15"/>
</dbReference>
<dbReference type="PANTHER" id="PTHR12934:SF11">
    <property type="entry name" value="LARGE RIBOSOMAL SUBUNIT PROTEIN UL15M"/>
    <property type="match status" value="1"/>
</dbReference>
<dbReference type="AlphaFoldDB" id="A0A2T0FPJ0"/>
<proteinExistence type="inferred from homology"/>
<evidence type="ECO:0000256" key="1">
    <source>
        <dbReference type="ARBA" id="ARBA00007320"/>
    </source>
</evidence>
<dbReference type="GO" id="GO:0005762">
    <property type="term" value="C:mitochondrial large ribosomal subunit"/>
    <property type="evidence" value="ECO:0007669"/>
    <property type="project" value="TreeGrafter"/>
</dbReference>
<dbReference type="NCBIfam" id="TIGR01071">
    <property type="entry name" value="rplO_bact"/>
    <property type="match status" value="1"/>
</dbReference>
<organism evidence="6 7">
    <name type="scientific">Wickerhamiella sorbophila</name>
    <dbReference type="NCBI Taxonomy" id="45607"/>
    <lineage>
        <taxon>Eukaryota</taxon>
        <taxon>Fungi</taxon>
        <taxon>Dikarya</taxon>
        <taxon>Ascomycota</taxon>
        <taxon>Saccharomycotina</taxon>
        <taxon>Dipodascomycetes</taxon>
        <taxon>Dipodascales</taxon>
        <taxon>Trichomonascaceae</taxon>
        <taxon>Wickerhamiella</taxon>
    </lineage>
</organism>
<dbReference type="SUPFAM" id="SSF52080">
    <property type="entry name" value="Ribosomal proteins L15p and L18e"/>
    <property type="match status" value="1"/>
</dbReference>
<gene>
    <name evidence="6" type="ORF">B9G98_04533</name>
</gene>
<dbReference type="Gene3D" id="3.100.10.10">
    <property type="match status" value="1"/>
</dbReference>
<keyword evidence="7" id="KW-1185">Reference proteome</keyword>
<comment type="caution">
    <text evidence="6">The sequence shown here is derived from an EMBL/GenBank/DDBJ whole genome shotgun (WGS) entry which is preliminary data.</text>
</comment>
<dbReference type="Pfam" id="PF00828">
    <property type="entry name" value="Ribosomal_L27A"/>
    <property type="match status" value="1"/>
</dbReference>
<keyword evidence="3" id="KW-0687">Ribonucleoprotein</keyword>
<dbReference type="OrthoDB" id="361383at2759"/>
<reference evidence="6 7" key="1">
    <citation type="submission" date="2017-04" db="EMBL/GenBank/DDBJ databases">
        <title>Genome sequencing of [Candida] sorbophila.</title>
        <authorList>
            <person name="Ahn J.O."/>
        </authorList>
    </citation>
    <scope>NUCLEOTIDE SEQUENCE [LARGE SCALE GENOMIC DNA]</scope>
    <source>
        <strain evidence="6 7">DS02</strain>
    </source>
</reference>
<dbReference type="EMBL" id="NDIQ01000022">
    <property type="protein sequence ID" value="PRT56913.1"/>
    <property type="molecule type" value="Genomic_DNA"/>
</dbReference>
<dbReference type="InterPro" id="IPR005749">
    <property type="entry name" value="Ribosomal_uL15_bac-type"/>
</dbReference>
<feature type="compositionally biased region" description="Gly residues" evidence="4">
    <location>
        <begin position="41"/>
        <end position="55"/>
    </location>
</feature>
<dbReference type="STRING" id="45607.A0A2T0FPJ0"/>
<protein>
    <submittedName>
        <fullName evidence="6">54S ribosomal protein L10, mitochondrial</fullName>
    </submittedName>
</protein>
<dbReference type="GO" id="GO:0006412">
    <property type="term" value="P:translation"/>
    <property type="evidence" value="ECO:0007669"/>
    <property type="project" value="InterPro"/>
</dbReference>
<evidence type="ECO:0000256" key="2">
    <source>
        <dbReference type="ARBA" id="ARBA00022980"/>
    </source>
</evidence>
<name>A0A2T0FPJ0_9ASCO</name>
<accession>A0A2T0FPJ0</accession>
<dbReference type="RefSeq" id="XP_024666858.1">
    <property type="nucleotide sequence ID" value="XM_024811090.1"/>
</dbReference>
<dbReference type="PANTHER" id="PTHR12934">
    <property type="entry name" value="50S RIBOSOMAL PROTEIN L15"/>
    <property type="match status" value="1"/>
</dbReference>
<comment type="similarity">
    <text evidence="1">Belongs to the universal ribosomal protein uL15 family.</text>
</comment>
<evidence type="ECO:0000256" key="4">
    <source>
        <dbReference type="SAM" id="MobiDB-lite"/>
    </source>
</evidence>
<feature type="domain" description="Large ribosomal subunit protein uL15/eL18" evidence="5">
    <location>
        <begin position="93"/>
        <end position="168"/>
    </location>
</feature>
<feature type="region of interest" description="Disordered" evidence="4">
    <location>
        <begin position="24"/>
        <end position="72"/>
    </location>
</feature>
<dbReference type="HAMAP" id="MF_01341">
    <property type="entry name" value="Ribosomal_uL15"/>
    <property type="match status" value="1"/>
</dbReference>
<dbReference type="GO" id="GO:0003735">
    <property type="term" value="F:structural constituent of ribosome"/>
    <property type="evidence" value="ECO:0007669"/>
    <property type="project" value="InterPro"/>
</dbReference>